<evidence type="ECO:0000313" key="2">
    <source>
        <dbReference type="EMBL" id="CAA9584236.1"/>
    </source>
</evidence>
<feature type="region of interest" description="Disordered" evidence="1">
    <location>
        <begin position="1"/>
        <end position="62"/>
    </location>
</feature>
<name>A0A6J4VT39_9BACT</name>
<dbReference type="EMBL" id="CADCWM010000906">
    <property type="protein sequence ID" value="CAA9584236.1"/>
    <property type="molecule type" value="Genomic_DNA"/>
</dbReference>
<gene>
    <name evidence="2" type="ORF">AVDCRST_MAG88-3724</name>
</gene>
<feature type="compositionally biased region" description="Basic residues" evidence="1">
    <location>
        <begin position="1"/>
        <end position="10"/>
    </location>
</feature>
<reference evidence="2" key="1">
    <citation type="submission" date="2020-02" db="EMBL/GenBank/DDBJ databases">
        <authorList>
            <person name="Meier V. D."/>
        </authorList>
    </citation>
    <scope>NUCLEOTIDE SEQUENCE</scope>
    <source>
        <strain evidence="2">AVDCRST_MAG88</strain>
    </source>
</reference>
<dbReference type="AlphaFoldDB" id="A0A6J4VT39"/>
<feature type="non-terminal residue" evidence="2">
    <location>
        <position position="62"/>
    </location>
</feature>
<evidence type="ECO:0000256" key="1">
    <source>
        <dbReference type="SAM" id="MobiDB-lite"/>
    </source>
</evidence>
<sequence length="62" mass="6621">AGRQRFHRLSLRPVGLGLPPRSGHLCHRPGDPQIRGDPAPRAGRPPPPLPAGAGHRHHRPAG</sequence>
<proteinExistence type="predicted"/>
<accession>A0A6J4VT39</accession>
<protein>
    <submittedName>
        <fullName evidence="2">Uncharacterized protein</fullName>
    </submittedName>
</protein>
<feature type="non-terminal residue" evidence="2">
    <location>
        <position position="1"/>
    </location>
</feature>
<organism evidence="2">
    <name type="scientific">uncultured Thermomicrobiales bacterium</name>
    <dbReference type="NCBI Taxonomy" id="1645740"/>
    <lineage>
        <taxon>Bacteria</taxon>
        <taxon>Pseudomonadati</taxon>
        <taxon>Thermomicrobiota</taxon>
        <taxon>Thermomicrobia</taxon>
        <taxon>Thermomicrobiales</taxon>
        <taxon>environmental samples</taxon>
    </lineage>
</organism>